<gene>
    <name evidence="1" type="ORF">HPB47_011584</name>
</gene>
<organism evidence="1 2">
    <name type="scientific">Ixodes persulcatus</name>
    <name type="common">Taiga tick</name>
    <dbReference type="NCBI Taxonomy" id="34615"/>
    <lineage>
        <taxon>Eukaryota</taxon>
        <taxon>Metazoa</taxon>
        <taxon>Ecdysozoa</taxon>
        <taxon>Arthropoda</taxon>
        <taxon>Chelicerata</taxon>
        <taxon>Arachnida</taxon>
        <taxon>Acari</taxon>
        <taxon>Parasitiformes</taxon>
        <taxon>Ixodida</taxon>
        <taxon>Ixodoidea</taxon>
        <taxon>Ixodidae</taxon>
        <taxon>Ixodinae</taxon>
        <taxon>Ixodes</taxon>
    </lineage>
</organism>
<dbReference type="Proteomes" id="UP000805193">
    <property type="component" value="Unassembled WGS sequence"/>
</dbReference>
<reference evidence="1 2" key="1">
    <citation type="journal article" date="2020" name="Cell">
        <title>Large-Scale Comparative Analyses of Tick Genomes Elucidate Their Genetic Diversity and Vector Capacities.</title>
        <authorList>
            <consortium name="Tick Genome and Microbiome Consortium (TIGMIC)"/>
            <person name="Jia N."/>
            <person name="Wang J."/>
            <person name="Shi W."/>
            <person name="Du L."/>
            <person name="Sun Y."/>
            <person name="Zhan W."/>
            <person name="Jiang J.F."/>
            <person name="Wang Q."/>
            <person name="Zhang B."/>
            <person name="Ji P."/>
            <person name="Bell-Sakyi L."/>
            <person name="Cui X.M."/>
            <person name="Yuan T.T."/>
            <person name="Jiang B.G."/>
            <person name="Yang W.F."/>
            <person name="Lam T.T."/>
            <person name="Chang Q.C."/>
            <person name="Ding S.J."/>
            <person name="Wang X.J."/>
            <person name="Zhu J.G."/>
            <person name="Ruan X.D."/>
            <person name="Zhao L."/>
            <person name="Wei J.T."/>
            <person name="Ye R.Z."/>
            <person name="Que T.C."/>
            <person name="Du C.H."/>
            <person name="Zhou Y.H."/>
            <person name="Cheng J.X."/>
            <person name="Dai P.F."/>
            <person name="Guo W.B."/>
            <person name="Han X.H."/>
            <person name="Huang E.J."/>
            <person name="Li L.F."/>
            <person name="Wei W."/>
            <person name="Gao Y.C."/>
            <person name="Liu J.Z."/>
            <person name="Shao H.Z."/>
            <person name="Wang X."/>
            <person name="Wang C.C."/>
            <person name="Yang T.C."/>
            <person name="Huo Q.B."/>
            <person name="Li W."/>
            <person name="Chen H.Y."/>
            <person name="Chen S.E."/>
            <person name="Zhou L.G."/>
            <person name="Ni X.B."/>
            <person name="Tian J.H."/>
            <person name="Sheng Y."/>
            <person name="Liu T."/>
            <person name="Pan Y.S."/>
            <person name="Xia L.Y."/>
            <person name="Li J."/>
            <person name="Zhao F."/>
            <person name="Cao W.C."/>
        </authorList>
    </citation>
    <scope>NUCLEOTIDE SEQUENCE [LARGE SCALE GENOMIC DNA]</scope>
    <source>
        <strain evidence="1">Iper-2018</strain>
    </source>
</reference>
<comment type="caution">
    <text evidence="1">The sequence shown here is derived from an EMBL/GenBank/DDBJ whole genome shotgun (WGS) entry which is preliminary data.</text>
</comment>
<accession>A0AC60NW77</accession>
<dbReference type="EMBL" id="JABSTQ010011446">
    <property type="protein sequence ID" value="KAG0411286.1"/>
    <property type="molecule type" value="Genomic_DNA"/>
</dbReference>
<name>A0AC60NW77_IXOPE</name>
<evidence type="ECO:0000313" key="2">
    <source>
        <dbReference type="Proteomes" id="UP000805193"/>
    </source>
</evidence>
<evidence type="ECO:0000313" key="1">
    <source>
        <dbReference type="EMBL" id="KAG0411286.1"/>
    </source>
</evidence>
<keyword evidence="2" id="KW-1185">Reference proteome</keyword>
<proteinExistence type="predicted"/>
<protein>
    <submittedName>
        <fullName evidence="1">Uncharacterized protein</fullName>
    </submittedName>
</protein>
<sequence>MRAQCFPVGCSLGRSPVQQAEVSWQALQGGVRRPRRALGLGKPWRPGGVYSRPSVPGHQPPSCTRRSVSAPTPNFSAAKDGSTERGALSVPSEVPSELSLPCRGSESA</sequence>